<gene>
    <name evidence="1" type="ORF">SAMN05660733_05336</name>
</gene>
<evidence type="ECO:0000313" key="1">
    <source>
        <dbReference type="EMBL" id="SMD18251.1"/>
    </source>
</evidence>
<dbReference type="Proteomes" id="UP000192840">
    <property type="component" value="Unassembled WGS sequence"/>
</dbReference>
<protein>
    <submittedName>
        <fullName evidence="1">Uncharacterized protein</fullName>
    </submittedName>
</protein>
<organism evidence="1 2">
    <name type="scientific">Lentzea albidocapillata</name>
    <dbReference type="NCBI Taxonomy" id="40571"/>
    <lineage>
        <taxon>Bacteria</taxon>
        <taxon>Bacillati</taxon>
        <taxon>Actinomycetota</taxon>
        <taxon>Actinomycetes</taxon>
        <taxon>Pseudonocardiales</taxon>
        <taxon>Pseudonocardiaceae</taxon>
        <taxon>Lentzea</taxon>
    </lineage>
</organism>
<dbReference type="eggNOG" id="ENOG5031JY8">
    <property type="taxonomic scope" value="Bacteria"/>
</dbReference>
<keyword evidence="2" id="KW-1185">Reference proteome</keyword>
<dbReference type="EMBL" id="FWYC01000012">
    <property type="protein sequence ID" value="SMD18251.1"/>
    <property type="molecule type" value="Genomic_DNA"/>
</dbReference>
<dbReference type="OrthoDB" id="4485313at2"/>
<proteinExistence type="predicted"/>
<evidence type="ECO:0000313" key="2">
    <source>
        <dbReference type="Proteomes" id="UP000192840"/>
    </source>
</evidence>
<accession>A0A1W2F8I6</accession>
<name>A0A1W2F8I6_9PSEU</name>
<reference evidence="2" key="1">
    <citation type="submission" date="2017-04" db="EMBL/GenBank/DDBJ databases">
        <authorList>
            <person name="Varghese N."/>
            <person name="Submissions S."/>
        </authorList>
    </citation>
    <scope>NUCLEOTIDE SEQUENCE [LARGE SCALE GENOMIC DNA]</scope>
    <source>
        <strain evidence="2">DSM 44073</strain>
    </source>
</reference>
<dbReference type="AlphaFoldDB" id="A0A1W2F8I6"/>
<sequence length="148" mass="16139">MSSLVTALEDTIVVEYGQFVVQEISMLRSPLALPDPVGDWVAVGGPGGLLLHSAATDHYPLVRLELWNDAPSTASGYWDHVLELTCDVQSAVRLQSVTAEHSDHTLSIEQPGAHHARVHVGNRDEAAELDEGTLESGIERWLIQLWPA</sequence>
<dbReference type="RefSeq" id="WP_144065529.1">
    <property type="nucleotide sequence ID" value="NZ_FWYC01000012.1"/>
</dbReference>